<evidence type="ECO:0000313" key="9">
    <source>
        <dbReference type="Proteomes" id="UP000288490"/>
    </source>
</evidence>
<feature type="transmembrane region" description="Helical" evidence="6">
    <location>
        <begin position="38"/>
        <end position="56"/>
    </location>
</feature>
<evidence type="ECO:0000259" key="7">
    <source>
        <dbReference type="Pfam" id="PF09335"/>
    </source>
</evidence>
<gene>
    <name evidence="8" type="ORF">CBF36_06535</name>
</gene>
<feature type="domain" description="VTT" evidence="7">
    <location>
        <begin position="63"/>
        <end position="181"/>
    </location>
</feature>
<dbReference type="Proteomes" id="UP000288490">
    <property type="component" value="Unassembled WGS sequence"/>
</dbReference>
<feature type="transmembrane region" description="Helical" evidence="6">
    <location>
        <begin position="76"/>
        <end position="100"/>
    </location>
</feature>
<dbReference type="GO" id="GO:0005886">
    <property type="term" value="C:plasma membrane"/>
    <property type="evidence" value="ECO:0007669"/>
    <property type="project" value="UniProtKB-SubCell"/>
</dbReference>
<dbReference type="OrthoDB" id="371137at2"/>
<evidence type="ECO:0000256" key="4">
    <source>
        <dbReference type="ARBA" id="ARBA00022989"/>
    </source>
</evidence>
<comment type="subcellular location">
    <subcellularLocation>
        <location evidence="1 6">Cell membrane</location>
        <topology evidence="1 6">Multi-pass membrane protein</topology>
    </subcellularLocation>
</comment>
<feature type="transmembrane region" description="Helical" evidence="6">
    <location>
        <begin position="120"/>
        <end position="143"/>
    </location>
</feature>
<dbReference type="RefSeq" id="WP_125957646.1">
    <property type="nucleotide sequence ID" value="NZ_JAQEJV010000010.1"/>
</dbReference>
<evidence type="ECO:0000256" key="2">
    <source>
        <dbReference type="ARBA" id="ARBA00022475"/>
    </source>
</evidence>
<keyword evidence="3 6" id="KW-0812">Transmembrane</keyword>
<keyword evidence="2 6" id="KW-1003">Cell membrane</keyword>
<comment type="caution">
    <text evidence="8">The sequence shown here is derived from an EMBL/GenBank/DDBJ whole genome shotgun (WGS) entry which is preliminary data.</text>
</comment>
<evidence type="ECO:0000256" key="3">
    <source>
        <dbReference type="ARBA" id="ARBA00022692"/>
    </source>
</evidence>
<dbReference type="Pfam" id="PF09335">
    <property type="entry name" value="VTT_dom"/>
    <property type="match status" value="1"/>
</dbReference>
<dbReference type="PANTHER" id="PTHR12677:SF49">
    <property type="entry name" value="TVP38_TMEM64 FAMILY MEMBRANE PROTEIN"/>
    <property type="match status" value="1"/>
</dbReference>
<reference evidence="8 9" key="1">
    <citation type="submission" date="2017-05" db="EMBL/GenBank/DDBJ databases">
        <title>Vagococcus spp. assemblies.</title>
        <authorList>
            <person name="Gulvik C.A."/>
        </authorList>
    </citation>
    <scope>NUCLEOTIDE SEQUENCE [LARGE SCALE GENOMIC DNA]</scope>
    <source>
        <strain evidence="8 9">SS1994</strain>
    </source>
</reference>
<dbReference type="InterPro" id="IPR015414">
    <property type="entry name" value="TMEM64"/>
</dbReference>
<evidence type="ECO:0000256" key="5">
    <source>
        <dbReference type="ARBA" id="ARBA00023136"/>
    </source>
</evidence>
<evidence type="ECO:0000256" key="6">
    <source>
        <dbReference type="RuleBase" id="RU366058"/>
    </source>
</evidence>
<name>A0A429ZKT7_9ENTE</name>
<dbReference type="EMBL" id="NGJT01000009">
    <property type="protein sequence ID" value="RST94289.1"/>
    <property type="molecule type" value="Genomic_DNA"/>
</dbReference>
<evidence type="ECO:0000313" key="8">
    <source>
        <dbReference type="EMBL" id="RST94289.1"/>
    </source>
</evidence>
<keyword evidence="9" id="KW-1185">Reference proteome</keyword>
<proteinExistence type="inferred from homology"/>
<keyword evidence="4 6" id="KW-1133">Transmembrane helix</keyword>
<keyword evidence="5 6" id="KW-0472">Membrane</keyword>
<comment type="similarity">
    <text evidence="6">Belongs to the TVP38/TMEM64 family.</text>
</comment>
<accession>A0A429ZKT7</accession>
<dbReference type="PANTHER" id="PTHR12677">
    <property type="entry name" value="GOLGI APPARATUS MEMBRANE PROTEIN TVP38-RELATED"/>
    <property type="match status" value="1"/>
</dbReference>
<sequence length="192" mass="21523">MKKLSKVIFIVGLVIVIVAIFFAFKYNLFQNPIILKKFVHRFGFFGPVIFILIQIIQPIVPIIPGGVSDVAGILSFGPIIGVVYASVGLVIGEIILFLLVRKYGRKFVLTIMSEKNMPRLERLVDVGNKHTVWMLIIAFLMPFGPDDLACLASGFTKISLKDYIKTIILLKPISVAIHCYLLLDVFKMVKIN</sequence>
<evidence type="ECO:0000256" key="1">
    <source>
        <dbReference type="ARBA" id="ARBA00004651"/>
    </source>
</evidence>
<dbReference type="InterPro" id="IPR032816">
    <property type="entry name" value="VTT_dom"/>
</dbReference>
<protein>
    <recommendedName>
        <fullName evidence="6">TVP38/TMEM64 family membrane protein</fullName>
    </recommendedName>
</protein>
<feature type="transmembrane region" description="Helical" evidence="6">
    <location>
        <begin position="163"/>
        <end position="183"/>
    </location>
</feature>
<organism evidence="8 9">
    <name type="scientific">Vagococcus bubulae</name>
    <dbReference type="NCBI Taxonomy" id="1977868"/>
    <lineage>
        <taxon>Bacteria</taxon>
        <taxon>Bacillati</taxon>
        <taxon>Bacillota</taxon>
        <taxon>Bacilli</taxon>
        <taxon>Lactobacillales</taxon>
        <taxon>Enterococcaceae</taxon>
        <taxon>Vagococcus</taxon>
    </lineage>
</organism>
<dbReference type="AlphaFoldDB" id="A0A429ZKT7"/>
<feature type="transmembrane region" description="Helical" evidence="6">
    <location>
        <begin position="6"/>
        <end position="26"/>
    </location>
</feature>